<proteinExistence type="predicted"/>
<dbReference type="GeneID" id="63687493"/>
<dbReference type="RefSeq" id="XP_040630204.1">
    <property type="nucleotide sequence ID" value="XM_040772431.1"/>
</dbReference>
<protein>
    <submittedName>
        <fullName evidence="1">Uncharacterized protein</fullName>
    </submittedName>
</protein>
<evidence type="ECO:0000313" key="2">
    <source>
        <dbReference type="Proteomes" id="UP000030653"/>
    </source>
</evidence>
<accession>M5G511</accession>
<keyword evidence="2" id="KW-1185">Reference proteome</keyword>
<evidence type="ECO:0000313" key="1">
    <source>
        <dbReference type="EMBL" id="EJU03310.1"/>
    </source>
</evidence>
<dbReference type="Proteomes" id="UP000030653">
    <property type="component" value="Unassembled WGS sequence"/>
</dbReference>
<name>M5G511_DACPD</name>
<dbReference type="EMBL" id="JH795860">
    <property type="protein sequence ID" value="EJU03310.1"/>
    <property type="molecule type" value="Genomic_DNA"/>
</dbReference>
<organism evidence="1 2">
    <name type="scientific">Dacryopinax primogenitus (strain DJM 731)</name>
    <name type="common">Brown rot fungus</name>
    <dbReference type="NCBI Taxonomy" id="1858805"/>
    <lineage>
        <taxon>Eukaryota</taxon>
        <taxon>Fungi</taxon>
        <taxon>Dikarya</taxon>
        <taxon>Basidiomycota</taxon>
        <taxon>Agaricomycotina</taxon>
        <taxon>Dacrymycetes</taxon>
        <taxon>Dacrymycetales</taxon>
        <taxon>Dacrymycetaceae</taxon>
        <taxon>Dacryopinax</taxon>
    </lineage>
</organism>
<dbReference type="AlphaFoldDB" id="M5G511"/>
<sequence length="90" mass="10640">MLPFFTEYLYFPRLAKCIITKSTLFEVNAQCQHVLFTPNDKFLYGQSPQQRKHAVYLARTQEEQLAYQCKQTKKNVEAMSREEEQVPSMT</sequence>
<reference evidence="1 2" key="1">
    <citation type="journal article" date="2012" name="Science">
        <title>The Paleozoic origin of enzymatic lignin decomposition reconstructed from 31 fungal genomes.</title>
        <authorList>
            <person name="Floudas D."/>
            <person name="Binder M."/>
            <person name="Riley R."/>
            <person name="Barry K."/>
            <person name="Blanchette R.A."/>
            <person name="Henrissat B."/>
            <person name="Martinez A.T."/>
            <person name="Otillar R."/>
            <person name="Spatafora J.W."/>
            <person name="Yadav J.S."/>
            <person name="Aerts A."/>
            <person name="Benoit I."/>
            <person name="Boyd A."/>
            <person name="Carlson A."/>
            <person name="Copeland A."/>
            <person name="Coutinho P.M."/>
            <person name="de Vries R.P."/>
            <person name="Ferreira P."/>
            <person name="Findley K."/>
            <person name="Foster B."/>
            <person name="Gaskell J."/>
            <person name="Glotzer D."/>
            <person name="Gorecki P."/>
            <person name="Heitman J."/>
            <person name="Hesse C."/>
            <person name="Hori C."/>
            <person name="Igarashi K."/>
            <person name="Jurgens J.A."/>
            <person name="Kallen N."/>
            <person name="Kersten P."/>
            <person name="Kohler A."/>
            <person name="Kuees U."/>
            <person name="Kumar T.K.A."/>
            <person name="Kuo A."/>
            <person name="LaButti K."/>
            <person name="Larrondo L.F."/>
            <person name="Lindquist E."/>
            <person name="Ling A."/>
            <person name="Lombard V."/>
            <person name="Lucas S."/>
            <person name="Lundell T."/>
            <person name="Martin R."/>
            <person name="McLaughlin D.J."/>
            <person name="Morgenstern I."/>
            <person name="Morin E."/>
            <person name="Murat C."/>
            <person name="Nagy L.G."/>
            <person name="Nolan M."/>
            <person name="Ohm R.A."/>
            <person name="Patyshakuliyeva A."/>
            <person name="Rokas A."/>
            <person name="Ruiz-Duenas F.J."/>
            <person name="Sabat G."/>
            <person name="Salamov A."/>
            <person name="Samejima M."/>
            <person name="Schmutz J."/>
            <person name="Slot J.C."/>
            <person name="St John F."/>
            <person name="Stenlid J."/>
            <person name="Sun H."/>
            <person name="Sun S."/>
            <person name="Syed K."/>
            <person name="Tsang A."/>
            <person name="Wiebenga A."/>
            <person name="Young D."/>
            <person name="Pisabarro A."/>
            <person name="Eastwood D.C."/>
            <person name="Martin F."/>
            <person name="Cullen D."/>
            <person name="Grigoriev I.V."/>
            <person name="Hibbett D.S."/>
        </authorList>
    </citation>
    <scope>NUCLEOTIDE SEQUENCE [LARGE SCALE GENOMIC DNA]</scope>
    <source>
        <strain evidence="1 2">DJM-731 SS1</strain>
    </source>
</reference>
<gene>
    <name evidence="1" type="ORF">DACRYDRAFT_21523</name>
</gene>
<dbReference type="HOGENOM" id="CLU_2440804_0_0_1"/>